<reference evidence="2" key="2">
    <citation type="submission" date="2020-07" db="EMBL/GenBank/DDBJ databases">
        <authorList>
            <person name="Vera ALvarez R."/>
            <person name="Arias-Moreno D.M."/>
            <person name="Jimenez-Jacinto V."/>
            <person name="Jimenez-Bremont J.F."/>
            <person name="Swaminathan K."/>
            <person name="Moose S.P."/>
            <person name="Guerrero-Gonzalez M.L."/>
            <person name="Marino-Ramirez L."/>
            <person name="Landsman D."/>
            <person name="Rodriguez-Kessler M."/>
            <person name="Delgado-Sanchez P."/>
        </authorList>
    </citation>
    <scope>NUCLEOTIDE SEQUENCE</scope>
    <source>
        <tissue evidence="2">Cladode</tissue>
    </source>
</reference>
<reference evidence="2" key="1">
    <citation type="journal article" date="2013" name="J. Plant Res.">
        <title>Effect of fungi and light on seed germination of three Opuntia species from semiarid lands of central Mexico.</title>
        <authorList>
            <person name="Delgado-Sanchez P."/>
            <person name="Jimenez-Bremont J.F."/>
            <person name="Guerrero-Gonzalez Mde L."/>
            <person name="Flores J."/>
        </authorList>
    </citation>
    <scope>NUCLEOTIDE SEQUENCE</scope>
    <source>
        <tissue evidence="2">Cladode</tissue>
    </source>
</reference>
<organism evidence="2">
    <name type="scientific">Opuntia streptacantha</name>
    <name type="common">Prickly pear cactus</name>
    <name type="synonym">Opuntia cardona</name>
    <dbReference type="NCBI Taxonomy" id="393608"/>
    <lineage>
        <taxon>Eukaryota</taxon>
        <taxon>Viridiplantae</taxon>
        <taxon>Streptophyta</taxon>
        <taxon>Embryophyta</taxon>
        <taxon>Tracheophyta</taxon>
        <taxon>Spermatophyta</taxon>
        <taxon>Magnoliopsida</taxon>
        <taxon>eudicotyledons</taxon>
        <taxon>Gunneridae</taxon>
        <taxon>Pentapetalae</taxon>
        <taxon>Caryophyllales</taxon>
        <taxon>Cactineae</taxon>
        <taxon>Cactaceae</taxon>
        <taxon>Opuntioideae</taxon>
        <taxon>Opuntia</taxon>
    </lineage>
</organism>
<sequence length="106" mass="11037">MPKIGVCTTERLGLGLCNVCKLGVTILFQLLVLLPLVVLLLPPTPSSYPLYPSFTQLLPAPPLPLPQALPSPPIGCSINSPTLLPPPPNPNPIGPVFSGGPRAGQM</sequence>
<proteinExistence type="predicted"/>
<dbReference type="EMBL" id="GISG01240228">
    <property type="protein sequence ID" value="MBA4668605.1"/>
    <property type="molecule type" value="Transcribed_RNA"/>
</dbReference>
<protein>
    <submittedName>
        <fullName evidence="2">Uncharacterized protein</fullName>
    </submittedName>
</protein>
<evidence type="ECO:0000313" key="2">
    <source>
        <dbReference type="EMBL" id="MBA4668605.1"/>
    </source>
</evidence>
<dbReference type="AlphaFoldDB" id="A0A7C9EN06"/>
<keyword evidence="1" id="KW-1133">Transmembrane helix</keyword>
<evidence type="ECO:0000256" key="1">
    <source>
        <dbReference type="SAM" id="Phobius"/>
    </source>
</evidence>
<keyword evidence="1" id="KW-0472">Membrane</keyword>
<accession>A0A7C9EN06</accession>
<name>A0A7C9EN06_OPUST</name>
<keyword evidence="1" id="KW-0812">Transmembrane</keyword>
<feature type="transmembrane region" description="Helical" evidence="1">
    <location>
        <begin position="22"/>
        <end position="41"/>
    </location>
</feature>